<feature type="chain" id="PRO_5029568857" evidence="1">
    <location>
        <begin position="30"/>
        <end position="1167"/>
    </location>
</feature>
<dbReference type="InterPro" id="IPR026444">
    <property type="entry name" value="Secre_tail"/>
</dbReference>
<protein>
    <submittedName>
        <fullName evidence="2">T9SS type A sorting domain-containing protein</fullName>
    </submittedName>
</protein>
<feature type="signal peptide" evidence="1">
    <location>
        <begin position="1"/>
        <end position="29"/>
    </location>
</feature>
<dbReference type="AlphaFoldDB" id="A0A7K0FR83"/>
<keyword evidence="3" id="KW-1185">Reference proteome</keyword>
<keyword evidence="1" id="KW-0732">Signal</keyword>
<evidence type="ECO:0000313" key="2">
    <source>
        <dbReference type="EMBL" id="MRX48141.1"/>
    </source>
</evidence>
<dbReference type="Proteomes" id="UP000462931">
    <property type="component" value="Unassembled WGS sequence"/>
</dbReference>
<sequence length="1167" mass="129429">MILHFKNFRKFTKCALLAVVLANALNVKAQTNLLTNAGFEISPTGTPTFLNTSNAGSATGRPNEWQLIISGSNCSGSPCALGTAAIVNNTANSGAKSLFLQIDKQTNRNDIRLLQSFGNTTPVPAGNYVVSFYMKSDQVYPVTVNIFKSTESITSNGDGSGTVATPLQVFTPTSAWRRYKMYVDISTWTAIERTNMRISIRPNTSTALPTGPYPKNIWFDDISIVPLTATAELKDIAVDVAEERRQLAQNAGYDAEANTLALEIEALREATPGTPLVPQKAVGFNPPPLHTTEATNPFIASLNAWASSFLASSFPAFAKATPGNFVFPQQYNSRLLGENIEKMYWLLVSPQSNYRNHPELFRRFLMSLYATSDDYLINGSDSNGVPGTTANALNDWFAAPLVTYGWYMSEFSFSDYIPNSLKQKMRGAADEMGRQFFNRSNVIFSQTELLKGIYTNRDISYAEVLIHAGLYRNNNSWIDRAKVLVDSLYQYGLYPDGAYSYIKKQNEVANYHGGTTASLAKIWAMIEYQPAWDIISKSANYEILDIEPLEVPEYYTAGAWKTMWNGATHLFSRSASLAPILYITENPYLKTVYDKYHQVYGFDSDPLSVTFHKANLSSSPVPDNFFVYNRNIQGPKARYGRFSYAASGRNVSGNEDFPGAQTIVGAMTTQPGRFTGQDEMDAALMAVHAKVHVRNFATSTATTEWTDWGYMSTKMNAKSNVAKTAATISTPSILQYQTSGPRAFDTNWASYQQWMMLPDRMVGLVEVYPKDNVATQAGSIDGRIRFTYGRFGLLNPKVFTIDEPGKRYTYGGLKAIIHQHDFTSVDTATAGTLRDFVRLASEIRLRFNLSSGTTPFLYPANTRKFFITEIRRANATGEASVSRLTVNGVKGLVVRLNGAVYASFRNDNNTNVTLNLDTLMPAGNQHEIHFTRGDNFVPAPQTLTNRSYSIAANEQILFISSNDSSILGSPWLNFNQTLSNSGIYTLPVSLLSFNGLNQNNEVKLTWSTATETNNQKFHIYRSNDGKNFHLLKTVSGIGNSSSIQNYNLTDAKPLSGTNYYKLVQVDFDGKSTELKIIAVNTAISNQQELDIIVLPTEFKLSAFTAKEEKAKLYVYDIAGRCVQTSILSFAKGENHVFLSKVPLVKGVYIVKLEVGTKQVHKKFIHAE</sequence>
<gene>
    <name evidence="2" type="ORF">GJJ64_13160</name>
</gene>
<dbReference type="EMBL" id="WKJI01000003">
    <property type="protein sequence ID" value="MRX48141.1"/>
    <property type="molecule type" value="Genomic_DNA"/>
</dbReference>
<name>A0A7K0FR83_9SPHI</name>
<organism evidence="2 3">
    <name type="scientific">Pedobacter puniceum</name>
    <dbReference type="NCBI Taxonomy" id="2666136"/>
    <lineage>
        <taxon>Bacteria</taxon>
        <taxon>Pseudomonadati</taxon>
        <taxon>Bacteroidota</taxon>
        <taxon>Sphingobacteriia</taxon>
        <taxon>Sphingobacteriales</taxon>
        <taxon>Sphingobacteriaceae</taxon>
        <taxon>Pedobacter</taxon>
    </lineage>
</organism>
<comment type="caution">
    <text evidence="2">The sequence shown here is derived from an EMBL/GenBank/DDBJ whole genome shotgun (WGS) entry which is preliminary data.</text>
</comment>
<evidence type="ECO:0000313" key="3">
    <source>
        <dbReference type="Proteomes" id="UP000462931"/>
    </source>
</evidence>
<dbReference type="Gene3D" id="2.60.120.260">
    <property type="entry name" value="Galactose-binding domain-like"/>
    <property type="match status" value="1"/>
</dbReference>
<accession>A0A7K0FR83</accession>
<evidence type="ECO:0000256" key="1">
    <source>
        <dbReference type="SAM" id="SignalP"/>
    </source>
</evidence>
<proteinExistence type="predicted"/>
<dbReference type="NCBIfam" id="TIGR04183">
    <property type="entry name" value="Por_Secre_tail"/>
    <property type="match status" value="1"/>
</dbReference>
<reference evidence="2 3" key="1">
    <citation type="submission" date="2019-11" db="EMBL/GenBank/DDBJ databases">
        <authorList>
            <person name="Cheng Q."/>
            <person name="Yang Z."/>
        </authorList>
    </citation>
    <scope>NUCLEOTIDE SEQUENCE [LARGE SCALE GENOMIC DNA]</scope>
    <source>
        <strain evidence="2 3">HX-22-1</strain>
    </source>
</reference>
<dbReference type="RefSeq" id="WP_154288235.1">
    <property type="nucleotide sequence ID" value="NZ_WKJI01000003.1"/>
</dbReference>